<comment type="caution">
    <text evidence="2">The sequence shown here is derived from an EMBL/GenBank/DDBJ whole genome shotgun (WGS) entry which is preliminary data.</text>
</comment>
<name>A0A6G0Y345_APHCR</name>
<feature type="non-terminal residue" evidence="2">
    <location>
        <position position="1"/>
    </location>
</feature>
<protein>
    <submittedName>
        <fullName evidence="2">Dimer Tnp hAT domain-containing protein</fullName>
    </submittedName>
</protein>
<dbReference type="PANTHER" id="PTHR46289">
    <property type="entry name" value="52 KDA REPRESSOR OF THE INHIBITOR OF THE PROTEIN KINASE-LIKE PROTEIN-RELATED"/>
    <property type="match status" value="1"/>
</dbReference>
<reference evidence="2 3" key="1">
    <citation type="submission" date="2019-08" db="EMBL/GenBank/DDBJ databases">
        <title>Whole genome of Aphis craccivora.</title>
        <authorList>
            <person name="Voronova N.V."/>
            <person name="Shulinski R.S."/>
            <person name="Bandarenka Y.V."/>
            <person name="Zhorov D.G."/>
            <person name="Warner D."/>
        </authorList>
    </citation>
    <scope>NUCLEOTIDE SEQUENCE [LARGE SCALE GENOMIC DNA]</scope>
    <source>
        <strain evidence="2">180601</strain>
        <tissue evidence="2">Whole Body</tissue>
    </source>
</reference>
<dbReference type="InterPro" id="IPR052958">
    <property type="entry name" value="IFN-induced_PKR_regulator"/>
</dbReference>
<feature type="domain" description="HAT C-terminal dimerisation" evidence="1">
    <location>
        <begin position="267"/>
        <end position="321"/>
    </location>
</feature>
<dbReference type="PANTHER" id="PTHR46289:SF14">
    <property type="entry name" value="DUF4371 DOMAIN-CONTAINING PROTEIN"/>
    <property type="match status" value="1"/>
</dbReference>
<evidence type="ECO:0000313" key="3">
    <source>
        <dbReference type="Proteomes" id="UP000478052"/>
    </source>
</evidence>
<sequence>ADWQFSDARFLLEKWTSFESIVTSFIFLEIFHYTTAVSKYLQSKELDFITVINLVKSLLSDIKKGSSNYNRVEEKAINFISSKNNPDKIKKLKNIFIEKTFINKRRPKIKKMPGENASDDIRNISPNEYFKINTHRRIYDVLINVFEKRFEKNEKIYEVLGTFNTQRFKEFAKNPHLINDDYLKYVAQKSNAESGIALKEEFLQFISFFDQTFNKIEHKSNTKSQSVNDSSAESSDDFETINCKSGKEVGCCSCPPHLLEYLYKYNLHTSAFSNLYLAYKYILTLSCTQVNCERAFSKLKIIKNRLRSAMKEELLESLMLISIESDMIPEIPEIIDAIGRSSGTFKIIAKVLNILDYERHTSIEIFNWLAKWISCDVPTPKESVCDQSIALLSAIFRCFAQYSSLKDYIQICADICFIKTDVAHFIKLMSKWAPLKTSPRRVREIILRVIGVVLKSQSITFIRQILLSLFIVITNETDGHDLVTGDDTPCEQHKKIIIQVVIIDFVEIEYLLGFVEMEIDESISAEYECQNNEFEYHDNPFRLWAEDIYKQSKCYIREGSGLNAMFLPSVVTCIIKCLRLLPLWSAIMVPFFGYGETTTSSAAVESSFKKLKNVTFKHMTLPVDIEEFLEYHISSLQGASLFRSTSYNNQSTAGSPTQEIQNNNQTEVIESEDAIILTLQNIFQLIDNCPLCETGNLPVENGAHKCVICDTPVHALPSCSSHALGKEDRRICRKCFTKTTNTNLKNEDVVSESWNRKSKRQKTNKSYLMSNPLLRHLNLYKSKNIKSFPVLNNGSRADELKSCTISEIGITAITYSSRAKIIINYLNPVLKPLEYNTTLVECDTTIASIIKCMLKKTPTLFEIGTCSNSECKRPTRQHVIYITYQTSNESIQDLQIFLNERMATESNVCFNKDCTGIKTLTPTLSNDHIVIGILYWNNDETTCSSEVGHLIEIQLCDIPQVLIHNDLTYELRGVVNYRRGNSKLRTSVRHYNAYILQTKWKILGINR</sequence>
<dbReference type="AlphaFoldDB" id="A0A6G0Y345"/>
<dbReference type="OrthoDB" id="6619363at2759"/>
<proteinExistence type="predicted"/>
<dbReference type="Pfam" id="PF05699">
    <property type="entry name" value="Dimer_Tnp_hAT"/>
    <property type="match status" value="1"/>
</dbReference>
<evidence type="ECO:0000259" key="1">
    <source>
        <dbReference type="Pfam" id="PF05699"/>
    </source>
</evidence>
<keyword evidence="3" id="KW-1185">Reference proteome</keyword>
<dbReference type="GO" id="GO:0046983">
    <property type="term" value="F:protein dimerization activity"/>
    <property type="evidence" value="ECO:0007669"/>
    <property type="project" value="InterPro"/>
</dbReference>
<dbReference type="InterPro" id="IPR012337">
    <property type="entry name" value="RNaseH-like_sf"/>
</dbReference>
<dbReference type="EMBL" id="VUJU01006456">
    <property type="protein sequence ID" value="KAF0748490.1"/>
    <property type="molecule type" value="Genomic_DNA"/>
</dbReference>
<organism evidence="2 3">
    <name type="scientific">Aphis craccivora</name>
    <name type="common">Cowpea aphid</name>
    <dbReference type="NCBI Taxonomy" id="307492"/>
    <lineage>
        <taxon>Eukaryota</taxon>
        <taxon>Metazoa</taxon>
        <taxon>Ecdysozoa</taxon>
        <taxon>Arthropoda</taxon>
        <taxon>Hexapoda</taxon>
        <taxon>Insecta</taxon>
        <taxon>Pterygota</taxon>
        <taxon>Neoptera</taxon>
        <taxon>Paraneoptera</taxon>
        <taxon>Hemiptera</taxon>
        <taxon>Sternorrhyncha</taxon>
        <taxon>Aphidomorpha</taxon>
        <taxon>Aphidoidea</taxon>
        <taxon>Aphididae</taxon>
        <taxon>Aphidini</taxon>
        <taxon>Aphis</taxon>
        <taxon>Aphis</taxon>
    </lineage>
</organism>
<gene>
    <name evidence="2" type="ORF">FWK35_00021756</name>
</gene>
<dbReference type="InterPro" id="IPR008906">
    <property type="entry name" value="HATC_C_dom"/>
</dbReference>
<dbReference type="Proteomes" id="UP000478052">
    <property type="component" value="Unassembled WGS sequence"/>
</dbReference>
<accession>A0A6G0Y345</accession>
<evidence type="ECO:0000313" key="2">
    <source>
        <dbReference type="EMBL" id="KAF0748490.1"/>
    </source>
</evidence>
<dbReference type="SUPFAM" id="SSF53098">
    <property type="entry name" value="Ribonuclease H-like"/>
    <property type="match status" value="1"/>
</dbReference>